<proteinExistence type="predicted"/>
<sequence length="163" mass="19015">MTQHNWQAIYAWKKIAEGRQSLPDEFLQLMALWEAFNCWMRGCCPEGSDRNAVRSIAAQDATMRCFEGLSREPKYRRRLRDLQKRGPVYEMRGGQRYDRAPQEIRNLASPEQVLLFIYSVRCNLFHGGKSPHDPSDTRLAQMAYDVLSPLFDRLLRETDEGQS</sequence>
<evidence type="ECO:0000313" key="1">
    <source>
        <dbReference type="EMBL" id="GAG45561.1"/>
    </source>
</evidence>
<protein>
    <recommendedName>
        <fullName evidence="2">Apea-like HEPN domain-containing protein</fullName>
    </recommendedName>
</protein>
<evidence type="ECO:0008006" key="2">
    <source>
        <dbReference type="Google" id="ProtNLM"/>
    </source>
</evidence>
<reference evidence="1" key="1">
    <citation type="journal article" date="2014" name="Front. Microbiol.">
        <title>High frequency of phylogenetically diverse reductive dehalogenase-homologous genes in deep subseafloor sedimentary metagenomes.</title>
        <authorList>
            <person name="Kawai M."/>
            <person name="Futagami T."/>
            <person name="Toyoda A."/>
            <person name="Takaki Y."/>
            <person name="Nishi S."/>
            <person name="Hori S."/>
            <person name="Arai W."/>
            <person name="Tsubouchi T."/>
            <person name="Morono Y."/>
            <person name="Uchiyama I."/>
            <person name="Ito T."/>
            <person name="Fujiyama A."/>
            <person name="Inagaki F."/>
            <person name="Takami H."/>
        </authorList>
    </citation>
    <scope>NUCLEOTIDE SEQUENCE</scope>
    <source>
        <strain evidence="1">Expedition CK06-06</strain>
    </source>
</reference>
<dbReference type="EMBL" id="BARS01051452">
    <property type="protein sequence ID" value="GAG45561.1"/>
    <property type="molecule type" value="Genomic_DNA"/>
</dbReference>
<name>X0ZB01_9ZZZZ</name>
<gene>
    <name evidence="1" type="ORF">S01H1_76645</name>
</gene>
<comment type="caution">
    <text evidence="1">The sequence shown here is derived from an EMBL/GenBank/DDBJ whole genome shotgun (WGS) entry which is preliminary data.</text>
</comment>
<organism evidence="1">
    <name type="scientific">marine sediment metagenome</name>
    <dbReference type="NCBI Taxonomy" id="412755"/>
    <lineage>
        <taxon>unclassified sequences</taxon>
        <taxon>metagenomes</taxon>
        <taxon>ecological metagenomes</taxon>
    </lineage>
</organism>
<accession>X0ZB01</accession>
<dbReference type="AlphaFoldDB" id="X0ZB01"/>